<evidence type="ECO:0000259" key="5">
    <source>
        <dbReference type="PROSITE" id="PS51635"/>
    </source>
</evidence>
<gene>
    <name evidence="6" type="ORF">EV678_1675</name>
</gene>
<sequence length="393" mass="41601">MADSPSNSPSSLPPGSAGATALVLSGGGARAAYQAGVLRAIAELLPDARRNPFPIICGTSAGAINAAGLACGAENFRGAVQRLVGVWEAMEVNRVYRGDALGVGIAGARWLSALAFGWLLRRNPRSLLDNGPLRELLAGELDFHGIDRAVGSGALQALCITASGYNSGQSVSFYQGLAHIDPWERAQRVGARARLTVEHLMASCAIPFIFPAVKLNREWFGDGSMRQLAPIAPAIHLGAERILVVAAGRLGQERQARGGGEGYPSLAQVAGHALSSIFLDGLAVDIERLTRINRTLSVIPPEVRQASGLALRPIQTLVLSPSERLDHLAARHARSLPWPVKTLLSGIGALRRNGGALTSYLLFQADYTQALMDLGYRDTLARGDEVRAFLDLG</sequence>
<organism evidence="6 7">
    <name type="scientific">Azospira oryzae</name>
    <dbReference type="NCBI Taxonomy" id="146939"/>
    <lineage>
        <taxon>Bacteria</taxon>
        <taxon>Pseudomonadati</taxon>
        <taxon>Pseudomonadota</taxon>
        <taxon>Betaproteobacteria</taxon>
        <taxon>Rhodocyclales</taxon>
        <taxon>Rhodocyclaceae</taxon>
        <taxon>Azospira</taxon>
    </lineage>
</organism>
<evidence type="ECO:0000313" key="6">
    <source>
        <dbReference type="EMBL" id="RZT90853.1"/>
    </source>
</evidence>
<dbReference type="RefSeq" id="WP_014235254.1">
    <property type="nucleotide sequence ID" value="NZ_SHKM01000001.1"/>
</dbReference>
<dbReference type="InterPro" id="IPR050301">
    <property type="entry name" value="NTE"/>
</dbReference>
<dbReference type="Gene3D" id="3.40.1090.10">
    <property type="entry name" value="Cytosolic phospholipase A2 catalytic domain"/>
    <property type="match status" value="1"/>
</dbReference>
<evidence type="ECO:0000256" key="1">
    <source>
        <dbReference type="ARBA" id="ARBA00022801"/>
    </source>
</evidence>
<accession>A0ABY0ITE1</accession>
<name>A0ABY0ITE1_9RHOO</name>
<dbReference type="Proteomes" id="UP000292136">
    <property type="component" value="Unassembled WGS sequence"/>
</dbReference>
<dbReference type="Pfam" id="PF01734">
    <property type="entry name" value="Patatin"/>
    <property type="match status" value="1"/>
</dbReference>
<reference evidence="6 7" key="1">
    <citation type="submission" date="2019-02" db="EMBL/GenBank/DDBJ databases">
        <title>Genomic Encyclopedia of Type Strains, Phase IV (KMG-IV): sequencing the most valuable type-strain genomes for metagenomic binning, comparative biology and taxonomic classification.</title>
        <authorList>
            <person name="Goeker M."/>
        </authorList>
    </citation>
    <scope>NUCLEOTIDE SEQUENCE [LARGE SCALE GENOMIC DNA]</scope>
    <source>
        <strain evidence="6 7">DSM 21223</strain>
    </source>
</reference>
<dbReference type="PANTHER" id="PTHR14226:SF57">
    <property type="entry name" value="BLR7027 PROTEIN"/>
    <property type="match status" value="1"/>
</dbReference>
<evidence type="ECO:0000256" key="3">
    <source>
        <dbReference type="ARBA" id="ARBA00023098"/>
    </source>
</evidence>
<feature type="domain" description="PNPLA" evidence="5">
    <location>
        <begin position="22"/>
        <end position="235"/>
    </location>
</feature>
<feature type="short sequence motif" description="GXSXG" evidence="4">
    <location>
        <begin position="58"/>
        <end position="62"/>
    </location>
</feature>
<keyword evidence="2 4" id="KW-0442">Lipid degradation</keyword>
<dbReference type="PANTHER" id="PTHR14226">
    <property type="entry name" value="NEUROPATHY TARGET ESTERASE/SWISS CHEESE D.MELANOGASTER"/>
    <property type="match status" value="1"/>
</dbReference>
<comment type="caution">
    <text evidence="4">Lacks conserved residue(s) required for the propagation of feature annotation.</text>
</comment>
<dbReference type="SUPFAM" id="SSF52151">
    <property type="entry name" value="FabD/lysophospholipase-like"/>
    <property type="match status" value="1"/>
</dbReference>
<keyword evidence="3 4" id="KW-0443">Lipid metabolism</keyword>
<proteinExistence type="predicted"/>
<comment type="caution">
    <text evidence="6">The sequence shown here is derived from an EMBL/GenBank/DDBJ whole genome shotgun (WGS) entry which is preliminary data.</text>
</comment>
<dbReference type="EMBL" id="SHKM01000001">
    <property type="protein sequence ID" value="RZT90853.1"/>
    <property type="molecule type" value="Genomic_DNA"/>
</dbReference>
<evidence type="ECO:0000313" key="7">
    <source>
        <dbReference type="Proteomes" id="UP000292136"/>
    </source>
</evidence>
<keyword evidence="7" id="KW-1185">Reference proteome</keyword>
<dbReference type="PROSITE" id="PS51635">
    <property type="entry name" value="PNPLA"/>
    <property type="match status" value="1"/>
</dbReference>
<feature type="active site" description="Nucleophile" evidence="4">
    <location>
        <position position="60"/>
    </location>
</feature>
<feature type="active site" description="Proton acceptor" evidence="4">
    <location>
        <position position="222"/>
    </location>
</feature>
<keyword evidence="1 4" id="KW-0378">Hydrolase</keyword>
<protein>
    <submittedName>
        <fullName evidence="6">NTE family protein</fullName>
    </submittedName>
</protein>
<evidence type="ECO:0000256" key="4">
    <source>
        <dbReference type="PROSITE-ProRule" id="PRU01161"/>
    </source>
</evidence>
<evidence type="ECO:0000256" key="2">
    <source>
        <dbReference type="ARBA" id="ARBA00022963"/>
    </source>
</evidence>
<dbReference type="InterPro" id="IPR002641">
    <property type="entry name" value="PNPLA_dom"/>
</dbReference>
<dbReference type="InterPro" id="IPR016035">
    <property type="entry name" value="Acyl_Trfase/lysoPLipase"/>
</dbReference>